<keyword evidence="3" id="KW-1185">Reference proteome</keyword>
<evidence type="ECO:0000313" key="1">
    <source>
        <dbReference type="EMBL" id="MBB6108251.1"/>
    </source>
</evidence>
<dbReference type="Proteomes" id="UP000541583">
    <property type="component" value="Unassembled WGS sequence"/>
</dbReference>
<sequence>MKTDSQESMLNANMARRSFLRYAGVGVASVGLLATAASCHKDHKITPTPPAGTIDLGASGDLAILNYAYALEQLEAAFYLQVTATPYSGITSSETTLLTDIRDHEVLHREFFKAALGAGAISSLTPDFSSINFSSRASVLAAAAAFEDTGVTAYDGAGYLITTPAYLTIAGKIVSVEARHAALIRDLITPGSFAGPDVVDTTNSLNASATIASVLKIANTYLKTKVTAVNYGYASV</sequence>
<dbReference type="Proteomes" id="UP000548326">
    <property type="component" value="Unassembled WGS sequence"/>
</dbReference>
<dbReference type="InterPro" id="IPR009078">
    <property type="entry name" value="Ferritin-like_SF"/>
</dbReference>
<comment type="caution">
    <text evidence="2">The sequence shown here is derived from an EMBL/GenBank/DDBJ whole genome shotgun (WGS) entry which is preliminary data.</text>
</comment>
<dbReference type="AlphaFoldDB" id="A0A1N6SX04"/>
<dbReference type="EMBL" id="JACHCB010000002">
    <property type="protein sequence ID" value="MBB6108251.1"/>
    <property type="molecule type" value="Genomic_DNA"/>
</dbReference>
<dbReference type="PROSITE" id="PS51318">
    <property type="entry name" value="TAT"/>
    <property type="match status" value="1"/>
</dbReference>
<gene>
    <name evidence="2" type="ORF">HDF22_004013</name>
    <name evidence="1" type="ORF">HDF23_000986</name>
</gene>
<dbReference type="EMBL" id="JACHCA010000012">
    <property type="protein sequence ID" value="MBB6129876.1"/>
    <property type="molecule type" value="Genomic_DNA"/>
</dbReference>
<reference evidence="3 4" key="1">
    <citation type="submission" date="2020-08" db="EMBL/GenBank/DDBJ databases">
        <title>Genomic Encyclopedia of Type Strains, Phase IV (KMG-V): Genome sequencing to study the core and pangenomes of soil and plant-associated prokaryotes.</title>
        <authorList>
            <person name="Whitman W."/>
        </authorList>
    </citation>
    <scope>NUCLEOTIDE SEQUENCE [LARGE SCALE GENOMIC DNA]</scope>
    <source>
        <strain evidence="1 3">ANJLi2</strain>
        <strain evidence="2 4">MP601</strain>
    </source>
</reference>
<dbReference type="SUPFAM" id="SSF47240">
    <property type="entry name" value="Ferritin-like"/>
    <property type="match status" value="1"/>
</dbReference>
<evidence type="ECO:0000313" key="3">
    <source>
        <dbReference type="Proteomes" id="UP000541583"/>
    </source>
</evidence>
<evidence type="ECO:0000313" key="2">
    <source>
        <dbReference type="EMBL" id="MBB6129876.1"/>
    </source>
</evidence>
<dbReference type="InterPro" id="IPR006311">
    <property type="entry name" value="TAT_signal"/>
</dbReference>
<dbReference type="Pfam" id="PF13668">
    <property type="entry name" value="Ferritin_2"/>
    <property type="match status" value="1"/>
</dbReference>
<dbReference type="OrthoDB" id="954262at2"/>
<organism evidence="2 4">
    <name type="scientific">Mucilaginibacter lappiensis</name>
    <dbReference type="NCBI Taxonomy" id="354630"/>
    <lineage>
        <taxon>Bacteria</taxon>
        <taxon>Pseudomonadati</taxon>
        <taxon>Bacteroidota</taxon>
        <taxon>Sphingobacteriia</taxon>
        <taxon>Sphingobacteriales</taxon>
        <taxon>Sphingobacteriaceae</taxon>
        <taxon>Mucilaginibacter</taxon>
    </lineage>
</organism>
<dbReference type="RefSeq" id="WP_076371585.1">
    <property type="nucleotide sequence ID" value="NZ_FTMG01000002.1"/>
</dbReference>
<dbReference type="STRING" id="354630.SAMN05421821_102513"/>
<proteinExistence type="predicted"/>
<name>A0A1N6SX04_9SPHI</name>
<protein>
    <submittedName>
        <fullName evidence="2">Uncharacterized protein</fullName>
    </submittedName>
</protein>
<accession>A0A1N6SX04</accession>
<evidence type="ECO:0000313" key="4">
    <source>
        <dbReference type="Proteomes" id="UP000548326"/>
    </source>
</evidence>